<dbReference type="EMBL" id="JAIZAY010000009">
    <property type="protein sequence ID" value="KAJ8036389.1"/>
    <property type="molecule type" value="Genomic_DNA"/>
</dbReference>
<name>A0A9Q1H7Y1_HOLLE</name>
<sequence length="55" mass="6505">MQQLYNMIKDSVSGYAVLHTSYRFMKTNVNHNQRLLYCATNHLCIYALAILRLRL</sequence>
<keyword evidence="2" id="KW-1185">Reference proteome</keyword>
<gene>
    <name evidence="1" type="ORF">HOLleu_20344</name>
</gene>
<accession>A0A9Q1H7Y1</accession>
<dbReference type="Proteomes" id="UP001152320">
    <property type="component" value="Chromosome 9"/>
</dbReference>
<evidence type="ECO:0000313" key="2">
    <source>
        <dbReference type="Proteomes" id="UP001152320"/>
    </source>
</evidence>
<proteinExistence type="predicted"/>
<organism evidence="1 2">
    <name type="scientific">Holothuria leucospilota</name>
    <name type="common">Black long sea cucumber</name>
    <name type="synonym">Mertensiothuria leucospilota</name>
    <dbReference type="NCBI Taxonomy" id="206669"/>
    <lineage>
        <taxon>Eukaryota</taxon>
        <taxon>Metazoa</taxon>
        <taxon>Echinodermata</taxon>
        <taxon>Eleutherozoa</taxon>
        <taxon>Echinozoa</taxon>
        <taxon>Holothuroidea</taxon>
        <taxon>Aspidochirotacea</taxon>
        <taxon>Aspidochirotida</taxon>
        <taxon>Holothuriidae</taxon>
        <taxon>Holothuria</taxon>
    </lineage>
</organism>
<dbReference type="AlphaFoldDB" id="A0A9Q1H7Y1"/>
<evidence type="ECO:0000313" key="1">
    <source>
        <dbReference type="EMBL" id="KAJ8036389.1"/>
    </source>
</evidence>
<reference evidence="1" key="1">
    <citation type="submission" date="2021-10" db="EMBL/GenBank/DDBJ databases">
        <title>Tropical sea cucumber genome reveals ecological adaptation and Cuvierian tubules defense mechanism.</title>
        <authorList>
            <person name="Chen T."/>
        </authorList>
    </citation>
    <scope>NUCLEOTIDE SEQUENCE</scope>
    <source>
        <strain evidence="1">Nanhai2018</strain>
        <tissue evidence="1">Muscle</tissue>
    </source>
</reference>
<protein>
    <submittedName>
        <fullName evidence="1">Uncharacterized protein</fullName>
    </submittedName>
</protein>
<comment type="caution">
    <text evidence="1">The sequence shown here is derived from an EMBL/GenBank/DDBJ whole genome shotgun (WGS) entry which is preliminary data.</text>
</comment>